<evidence type="ECO:0000256" key="6">
    <source>
        <dbReference type="ARBA" id="ARBA00023136"/>
    </source>
</evidence>
<evidence type="ECO:0000313" key="10">
    <source>
        <dbReference type="Proteomes" id="UP001430377"/>
    </source>
</evidence>
<feature type="transmembrane region" description="Helical" evidence="7">
    <location>
        <begin position="195"/>
        <end position="220"/>
    </location>
</feature>
<keyword evidence="5 7" id="KW-1133">Transmembrane helix</keyword>
<feature type="transmembrane region" description="Helical" evidence="7">
    <location>
        <begin position="255"/>
        <end position="274"/>
    </location>
</feature>
<dbReference type="AlphaFoldDB" id="A0AAW4PWB5"/>
<feature type="transmembrane region" description="Helical" evidence="7">
    <location>
        <begin position="23"/>
        <end position="41"/>
    </location>
</feature>
<dbReference type="PROSITE" id="PS50928">
    <property type="entry name" value="ABC_TM1"/>
    <property type="match status" value="1"/>
</dbReference>
<protein>
    <submittedName>
        <fullName evidence="9">Carbohydrate ABC transporter permease</fullName>
    </submittedName>
</protein>
<evidence type="ECO:0000256" key="1">
    <source>
        <dbReference type="ARBA" id="ARBA00004651"/>
    </source>
</evidence>
<evidence type="ECO:0000256" key="4">
    <source>
        <dbReference type="ARBA" id="ARBA00022692"/>
    </source>
</evidence>
<dbReference type="Gene3D" id="1.10.3720.10">
    <property type="entry name" value="MetI-like"/>
    <property type="match status" value="1"/>
</dbReference>
<dbReference type="InterPro" id="IPR035906">
    <property type="entry name" value="MetI-like_sf"/>
</dbReference>
<keyword evidence="2 7" id="KW-0813">Transport</keyword>
<accession>A0AAW4PWB5</accession>
<keyword evidence="4 7" id="KW-0812">Transmembrane</keyword>
<gene>
    <name evidence="9" type="ORF">EGH21_21570</name>
</gene>
<keyword evidence="10" id="KW-1185">Reference proteome</keyword>
<feature type="transmembrane region" description="Helical" evidence="7">
    <location>
        <begin position="84"/>
        <end position="108"/>
    </location>
</feature>
<dbReference type="PANTHER" id="PTHR43744">
    <property type="entry name" value="ABC TRANSPORTER PERMEASE PROTEIN MG189-RELATED-RELATED"/>
    <property type="match status" value="1"/>
</dbReference>
<evidence type="ECO:0000256" key="7">
    <source>
        <dbReference type="RuleBase" id="RU363032"/>
    </source>
</evidence>
<dbReference type="GO" id="GO:0005886">
    <property type="term" value="C:plasma membrane"/>
    <property type="evidence" value="ECO:0007669"/>
    <property type="project" value="UniProtKB-SubCell"/>
</dbReference>
<comment type="caution">
    <text evidence="9">The sequence shown here is derived from an EMBL/GenBank/DDBJ whole genome shotgun (WGS) entry which is preliminary data.</text>
</comment>
<dbReference type="RefSeq" id="WP_220620478.1">
    <property type="nucleotide sequence ID" value="NZ_RKLR01000016.1"/>
</dbReference>
<dbReference type="Proteomes" id="UP001430377">
    <property type="component" value="Unassembled WGS sequence"/>
</dbReference>
<evidence type="ECO:0000256" key="5">
    <source>
        <dbReference type="ARBA" id="ARBA00022989"/>
    </source>
</evidence>
<dbReference type="Pfam" id="PF00528">
    <property type="entry name" value="BPD_transp_1"/>
    <property type="match status" value="1"/>
</dbReference>
<sequence>MSNADTTQSLTDRLTDRDTQYRIALYAVMYGLAVVFFIPYWRMFQLSVTPMSVLSQGGFNWIPPELTFAVWQRYLVEEPIIYQWAFNTLTIASITTFLVLLVDSMIAFSITRLDWPGQGAILAVIMASFMIPGYVNIIPLYTLINDLGLMNSYWAIILPFAAGPLGVFLLVQFFRDIPEELEEAARLDGFSSLRIYARIILPLSTPILTALGLFVFIWSWNQFLWPLIVLNDDALYTLPIGVVTLRDVNALAPNVIMTSLALASLPLFIVFLLFQDKLISSVQMQAGTG</sequence>
<dbReference type="PANTHER" id="PTHR43744:SF12">
    <property type="entry name" value="ABC TRANSPORTER PERMEASE PROTEIN MG189-RELATED"/>
    <property type="match status" value="1"/>
</dbReference>
<reference evidence="9 10" key="1">
    <citation type="submission" date="2021-06" db="EMBL/GenBank/DDBJ databases">
        <title>Halomicroarcula sp. a new haloarchaeum isolated from saline soil.</title>
        <authorList>
            <person name="Duran-Viseras A."/>
            <person name="Sanchez-Porro C."/>
            <person name="Ventosa A."/>
        </authorList>
    </citation>
    <scope>NUCLEOTIDE SEQUENCE [LARGE SCALE GENOMIC DNA]</scope>
    <source>
        <strain evidence="9 10">F13</strain>
    </source>
</reference>
<name>A0AAW4PWB5_9EURY</name>
<proteinExistence type="inferred from homology"/>
<dbReference type="InterPro" id="IPR000515">
    <property type="entry name" value="MetI-like"/>
</dbReference>
<comment type="subcellular location">
    <subcellularLocation>
        <location evidence="1 7">Cell membrane</location>
        <topology evidence="1 7">Multi-pass membrane protein</topology>
    </subcellularLocation>
</comment>
<dbReference type="SUPFAM" id="SSF161098">
    <property type="entry name" value="MetI-like"/>
    <property type="match status" value="1"/>
</dbReference>
<keyword evidence="6 7" id="KW-0472">Membrane</keyword>
<dbReference type="EMBL" id="RKLR01000016">
    <property type="protein sequence ID" value="MBX0325616.1"/>
    <property type="molecule type" value="Genomic_DNA"/>
</dbReference>
<comment type="similarity">
    <text evidence="7">Belongs to the binding-protein-dependent transport system permease family.</text>
</comment>
<evidence type="ECO:0000256" key="3">
    <source>
        <dbReference type="ARBA" id="ARBA00022475"/>
    </source>
</evidence>
<feature type="domain" description="ABC transmembrane type-1" evidence="8">
    <location>
        <begin position="85"/>
        <end position="274"/>
    </location>
</feature>
<evidence type="ECO:0000256" key="2">
    <source>
        <dbReference type="ARBA" id="ARBA00022448"/>
    </source>
</evidence>
<feature type="transmembrane region" description="Helical" evidence="7">
    <location>
        <begin position="153"/>
        <end position="174"/>
    </location>
</feature>
<evidence type="ECO:0000313" key="9">
    <source>
        <dbReference type="EMBL" id="MBX0325616.1"/>
    </source>
</evidence>
<dbReference type="GO" id="GO:0055085">
    <property type="term" value="P:transmembrane transport"/>
    <property type="evidence" value="ECO:0007669"/>
    <property type="project" value="InterPro"/>
</dbReference>
<keyword evidence="3" id="KW-1003">Cell membrane</keyword>
<feature type="transmembrane region" description="Helical" evidence="7">
    <location>
        <begin position="120"/>
        <end position="141"/>
    </location>
</feature>
<evidence type="ECO:0000259" key="8">
    <source>
        <dbReference type="PROSITE" id="PS50928"/>
    </source>
</evidence>
<organism evidence="9 10">
    <name type="scientific">Haloarcula rubra</name>
    <dbReference type="NCBI Taxonomy" id="2487747"/>
    <lineage>
        <taxon>Archaea</taxon>
        <taxon>Methanobacteriati</taxon>
        <taxon>Methanobacteriota</taxon>
        <taxon>Stenosarchaea group</taxon>
        <taxon>Halobacteria</taxon>
        <taxon>Halobacteriales</taxon>
        <taxon>Haloarculaceae</taxon>
        <taxon>Haloarcula</taxon>
    </lineage>
</organism>
<dbReference type="CDD" id="cd06261">
    <property type="entry name" value="TM_PBP2"/>
    <property type="match status" value="1"/>
</dbReference>